<dbReference type="AlphaFoldDB" id="A0A951PT82"/>
<gene>
    <name evidence="2" type="ORF">KME25_28975</name>
</gene>
<organism evidence="2 3">
    <name type="scientific">Symplocastrum torsivum CPER-KK1</name>
    <dbReference type="NCBI Taxonomy" id="450513"/>
    <lineage>
        <taxon>Bacteria</taxon>
        <taxon>Bacillati</taxon>
        <taxon>Cyanobacteriota</taxon>
        <taxon>Cyanophyceae</taxon>
        <taxon>Oscillatoriophycideae</taxon>
        <taxon>Oscillatoriales</taxon>
        <taxon>Microcoleaceae</taxon>
        <taxon>Symplocastrum</taxon>
    </lineage>
</organism>
<comment type="caution">
    <text evidence="2">The sequence shown here is derived from an EMBL/GenBank/DDBJ whole genome shotgun (WGS) entry which is preliminary data.</text>
</comment>
<proteinExistence type="predicted"/>
<sequence length="127" mass="14496">MTQKDNAFHRIFEVVGQPESVVPLTPITSPQPSTELESSPEPEAESKKRGRPPGKKSDPQFISALAYIKKKTHLQVKRLLLDKEEQGQKQDFSELVQELLEFWVQLQQGEEPETLIARLEDSQKSKD</sequence>
<dbReference type="Proteomes" id="UP000753908">
    <property type="component" value="Unassembled WGS sequence"/>
</dbReference>
<reference evidence="2" key="1">
    <citation type="submission" date="2021-05" db="EMBL/GenBank/DDBJ databases">
        <authorList>
            <person name="Pietrasiak N."/>
            <person name="Ward R."/>
            <person name="Stajich J.E."/>
            <person name="Kurbessoian T."/>
        </authorList>
    </citation>
    <scope>NUCLEOTIDE SEQUENCE</scope>
    <source>
        <strain evidence="2">CPER-KK1</strain>
    </source>
</reference>
<evidence type="ECO:0000256" key="1">
    <source>
        <dbReference type="SAM" id="MobiDB-lite"/>
    </source>
</evidence>
<dbReference type="EMBL" id="JAHHIF010000062">
    <property type="protein sequence ID" value="MBW4548439.1"/>
    <property type="molecule type" value="Genomic_DNA"/>
</dbReference>
<evidence type="ECO:0000313" key="2">
    <source>
        <dbReference type="EMBL" id="MBW4548439.1"/>
    </source>
</evidence>
<protein>
    <submittedName>
        <fullName evidence="2">Uncharacterized protein</fullName>
    </submittedName>
</protein>
<evidence type="ECO:0000313" key="3">
    <source>
        <dbReference type="Proteomes" id="UP000753908"/>
    </source>
</evidence>
<name>A0A951PT82_9CYAN</name>
<reference evidence="2" key="2">
    <citation type="journal article" date="2022" name="Microbiol. Resour. Announc.">
        <title>Metagenome Sequencing to Explore Phylogenomics of Terrestrial Cyanobacteria.</title>
        <authorList>
            <person name="Ward R.D."/>
            <person name="Stajich J.E."/>
            <person name="Johansen J.R."/>
            <person name="Huntemann M."/>
            <person name="Clum A."/>
            <person name="Foster B."/>
            <person name="Foster B."/>
            <person name="Roux S."/>
            <person name="Palaniappan K."/>
            <person name="Varghese N."/>
            <person name="Mukherjee S."/>
            <person name="Reddy T.B.K."/>
            <person name="Daum C."/>
            <person name="Copeland A."/>
            <person name="Chen I.A."/>
            <person name="Ivanova N.N."/>
            <person name="Kyrpides N.C."/>
            <person name="Shapiro N."/>
            <person name="Eloe-Fadrosh E.A."/>
            <person name="Pietrasiak N."/>
        </authorList>
    </citation>
    <scope>NUCLEOTIDE SEQUENCE</scope>
    <source>
        <strain evidence="2">CPER-KK1</strain>
    </source>
</reference>
<feature type="region of interest" description="Disordered" evidence="1">
    <location>
        <begin position="21"/>
        <end position="59"/>
    </location>
</feature>
<accession>A0A951PT82</accession>